<dbReference type="EMBL" id="SLZV01000002">
    <property type="protein sequence ID" value="TCS69976.1"/>
    <property type="molecule type" value="Genomic_DNA"/>
</dbReference>
<organism evidence="2 3">
    <name type="scientific">Faecalimonas umbilicata</name>
    <dbReference type="NCBI Taxonomy" id="1912855"/>
    <lineage>
        <taxon>Bacteria</taxon>
        <taxon>Bacillati</taxon>
        <taxon>Bacillota</taxon>
        <taxon>Clostridia</taxon>
        <taxon>Lachnospirales</taxon>
        <taxon>Lachnospiraceae</taxon>
        <taxon>Faecalimonas</taxon>
    </lineage>
</organism>
<sequence length="48" mass="5563">MEQRRKTMKTLLILVLVAVCTLLCTASESGEEENFLLKFEPIHTIIWI</sequence>
<keyword evidence="4" id="KW-1185">Reference proteome</keyword>
<reference evidence="2 3" key="2">
    <citation type="submission" date="2019-03" db="EMBL/GenBank/DDBJ databases">
        <title>Genomic Encyclopedia of Type Strains, Phase IV (KMG-IV): sequencing the most valuable type-strain genomes for metagenomic binning, comparative biology and taxonomic classification.</title>
        <authorList>
            <person name="Goeker M."/>
        </authorList>
    </citation>
    <scope>NUCLEOTIDE SEQUENCE [LARGE SCALE GENOMIC DNA]</scope>
    <source>
        <strain evidence="2 3">DSM 103426</strain>
    </source>
</reference>
<evidence type="ECO:0000313" key="1">
    <source>
        <dbReference type="EMBL" id="GBU05235.1"/>
    </source>
</evidence>
<proteinExistence type="predicted"/>
<comment type="caution">
    <text evidence="2">The sequence shown here is derived from an EMBL/GenBank/DDBJ whole genome shotgun (WGS) entry which is preliminary data.</text>
</comment>
<evidence type="ECO:0000313" key="4">
    <source>
        <dbReference type="Proteomes" id="UP000702954"/>
    </source>
</evidence>
<evidence type="ECO:0000313" key="3">
    <source>
        <dbReference type="Proteomes" id="UP000294613"/>
    </source>
</evidence>
<reference evidence="1 4" key="1">
    <citation type="journal article" date="2018" name="Int. J. Syst. Evol. Microbiol.">
        <title>Draft Genome Sequence of Faecalimonas umbilicata JCM 30896T, an Acetate-Producing Bacterium Isolated from Human Feces.</title>
        <authorList>
            <person name="Sakamoto M."/>
            <person name="Ikeyama N."/>
            <person name="Yuki M."/>
            <person name="Ohkuma M."/>
        </authorList>
    </citation>
    <scope>NUCLEOTIDE SEQUENCE [LARGE SCALE GENOMIC DNA]</scope>
    <source>
        <strain evidence="1 4">EGH7</strain>
    </source>
</reference>
<dbReference type="Proteomes" id="UP000702954">
    <property type="component" value="Unassembled WGS sequence"/>
</dbReference>
<dbReference type="Proteomes" id="UP000294613">
    <property type="component" value="Unassembled WGS sequence"/>
</dbReference>
<gene>
    <name evidence="2" type="ORF">EDD74_102149</name>
    <name evidence="1" type="ORF">FAEUMB_17760</name>
</gene>
<dbReference type="RefSeq" id="WP_270665950.1">
    <property type="nucleotide sequence ID" value="NZ_JAQERV010000004.1"/>
</dbReference>
<dbReference type="AlphaFoldDB" id="A0A4R3JU48"/>
<dbReference type="EMBL" id="BHEO01000008">
    <property type="protein sequence ID" value="GBU05235.1"/>
    <property type="molecule type" value="Genomic_DNA"/>
</dbReference>
<evidence type="ECO:0000313" key="2">
    <source>
        <dbReference type="EMBL" id="TCS69976.1"/>
    </source>
</evidence>
<accession>A0A4R3JU48</accession>
<protein>
    <submittedName>
        <fullName evidence="2">Uncharacterized protein</fullName>
    </submittedName>
</protein>
<name>A0A4R3JU48_9FIRM</name>